<dbReference type="Gene3D" id="1.20.5.170">
    <property type="match status" value="1"/>
</dbReference>
<proteinExistence type="predicted"/>
<feature type="compositionally biased region" description="Polar residues" evidence="1">
    <location>
        <begin position="337"/>
        <end position="349"/>
    </location>
</feature>
<evidence type="ECO:0000313" key="3">
    <source>
        <dbReference type="Proteomes" id="UP001497516"/>
    </source>
</evidence>
<organism evidence="2 3">
    <name type="scientific">Linum trigynum</name>
    <dbReference type="NCBI Taxonomy" id="586398"/>
    <lineage>
        <taxon>Eukaryota</taxon>
        <taxon>Viridiplantae</taxon>
        <taxon>Streptophyta</taxon>
        <taxon>Embryophyta</taxon>
        <taxon>Tracheophyta</taxon>
        <taxon>Spermatophyta</taxon>
        <taxon>Magnoliopsida</taxon>
        <taxon>eudicotyledons</taxon>
        <taxon>Gunneridae</taxon>
        <taxon>Pentapetalae</taxon>
        <taxon>rosids</taxon>
        <taxon>fabids</taxon>
        <taxon>Malpighiales</taxon>
        <taxon>Linaceae</taxon>
        <taxon>Linum</taxon>
    </lineage>
</organism>
<evidence type="ECO:0000256" key="1">
    <source>
        <dbReference type="SAM" id="MobiDB-lite"/>
    </source>
</evidence>
<dbReference type="PANTHER" id="PTHR34380">
    <property type="entry name" value="BNAA03G12380D PROTEIN"/>
    <property type="match status" value="1"/>
</dbReference>
<dbReference type="PANTHER" id="PTHR34380:SF1">
    <property type="entry name" value="OS01G0221300 PROTEIN"/>
    <property type="match status" value="1"/>
</dbReference>
<feature type="region of interest" description="Disordered" evidence="1">
    <location>
        <begin position="290"/>
        <end position="381"/>
    </location>
</feature>
<name>A0AAV2GHT9_9ROSI</name>
<keyword evidence="3" id="KW-1185">Reference proteome</keyword>
<feature type="region of interest" description="Disordered" evidence="1">
    <location>
        <begin position="185"/>
        <end position="235"/>
    </location>
</feature>
<evidence type="ECO:0000313" key="2">
    <source>
        <dbReference type="EMBL" id="CAL1409732.1"/>
    </source>
</evidence>
<sequence>MVMNAEVESKTPNLEVLEGSEPVSRRNESEERIKNAEARIRGLEAEMEIWKSDYKEFEGKYKALELRKLEIEDELKSLKARKVEDDDELFQLKVENATLECEKKKAESEVEIWKRKYHELKSMVGRITDKIEDGYVPAAGANSDISRTPCSNLPNNDESLFGGENSRGRTCRKARRLLFFEKEKDSIRKMAPSTPTDPKGNLSGIINIDGSDDEPNNSDEKVKAPKTSLKSRVDDLSLDDDMNVCIGNNPCATTPKRKRAANVVATDSESEDDDIPLSQLKAKRFRKVSFDANGLSQAASPSASDDDDNDDDEDVRDTVTPRRRRLKRMGESRRKSYAQQLASSETNCGSKYERGIPTTADGAEDSTTDEEEGSGSSDDSMKEFIVESSDTSHSYGDTCSTEDSADIGVEMKDIVAKLQRSRNRKFNWESVGEMQSDFGKDNELCMRAVCALYRQQTSDEQVAKNTFHSNKRGFSQSHAPRASKIAAFLIDSTGDLSKSVEELREYDPKAVDKCRDWALHYANQLFNIYKSGEDPFFPPAVDNK</sequence>
<reference evidence="2 3" key="1">
    <citation type="submission" date="2024-04" db="EMBL/GenBank/DDBJ databases">
        <authorList>
            <person name="Fracassetti M."/>
        </authorList>
    </citation>
    <scope>NUCLEOTIDE SEQUENCE [LARGE SCALE GENOMIC DNA]</scope>
</reference>
<dbReference type="AlphaFoldDB" id="A0AAV2GHT9"/>
<dbReference type="EMBL" id="OZ034821">
    <property type="protein sequence ID" value="CAL1409732.1"/>
    <property type="molecule type" value="Genomic_DNA"/>
</dbReference>
<feature type="compositionally biased region" description="Polar residues" evidence="1">
    <location>
        <begin position="294"/>
        <end position="303"/>
    </location>
</feature>
<feature type="compositionally biased region" description="Acidic residues" evidence="1">
    <location>
        <begin position="304"/>
        <end position="315"/>
    </location>
</feature>
<feature type="region of interest" description="Disordered" evidence="1">
    <location>
        <begin position="1"/>
        <end position="30"/>
    </location>
</feature>
<feature type="compositionally biased region" description="Acidic residues" evidence="1">
    <location>
        <begin position="362"/>
        <end position="373"/>
    </location>
</feature>
<protein>
    <submittedName>
        <fullName evidence="2">Uncharacterized protein</fullName>
    </submittedName>
</protein>
<gene>
    <name evidence="2" type="ORF">LTRI10_LOCUS49206</name>
</gene>
<accession>A0AAV2GHT9</accession>
<dbReference type="Proteomes" id="UP001497516">
    <property type="component" value="Chromosome 8"/>
</dbReference>